<evidence type="ECO:0000313" key="3">
    <source>
        <dbReference type="Proteomes" id="UP001442494"/>
    </source>
</evidence>
<accession>A0ABV0JSG9</accession>
<dbReference type="PANTHER" id="PTHR37017">
    <property type="entry name" value="AB HYDROLASE-1 DOMAIN-CONTAINING PROTEIN-RELATED"/>
    <property type="match status" value="1"/>
</dbReference>
<keyword evidence="2" id="KW-0378">Hydrolase</keyword>
<sequence length="273" mass="28747">MNMLTFRNGIRLLLIVILFLGTITITSLGAIMNTASAQANKPTIVFVHGAFAESSSWNGVLTKLITKGYPTVAVANPLRGVKSDADYVASVLKDINGPIVLVAHSYGGSVTTNAVNGNNNVKALVYVAGFAPEEGETAAELSGRYPGSTLTPTLAPPVVLPDGGKDLYIQQSKFHAQFAADVPANDAQLMASTQRPIMEAAFNEASGTPAWKSTPSWFIYGDRDLNIPAAVHSFMANRASSKKTIIVNGASHVVMVSHPDAVAEIIEHAATAQ</sequence>
<dbReference type="Pfam" id="PF12697">
    <property type="entry name" value="Abhydrolase_6"/>
    <property type="match status" value="1"/>
</dbReference>
<dbReference type="Proteomes" id="UP001442494">
    <property type="component" value="Unassembled WGS sequence"/>
</dbReference>
<dbReference type="PANTHER" id="PTHR37017:SF11">
    <property type="entry name" value="ESTERASE_LIPASE_THIOESTERASE DOMAIN-CONTAINING PROTEIN"/>
    <property type="match status" value="1"/>
</dbReference>
<dbReference type="EMBL" id="JAMPKK010000041">
    <property type="protein sequence ID" value="MEP0866333.1"/>
    <property type="molecule type" value="Genomic_DNA"/>
</dbReference>
<feature type="domain" description="AB hydrolase-1" evidence="1">
    <location>
        <begin position="44"/>
        <end position="264"/>
    </location>
</feature>
<comment type="caution">
    <text evidence="2">The sequence shown here is derived from an EMBL/GenBank/DDBJ whole genome shotgun (WGS) entry which is preliminary data.</text>
</comment>
<dbReference type="RefSeq" id="WP_190424669.1">
    <property type="nucleotide sequence ID" value="NZ_JAMPKK010000041.1"/>
</dbReference>
<gene>
    <name evidence="2" type="ORF">NDI37_17895</name>
</gene>
<keyword evidence="3" id="KW-1185">Reference proteome</keyword>
<dbReference type="InterPro" id="IPR052897">
    <property type="entry name" value="Sec-Metab_Biosynth_Hydrolase"/>
</dbReference>
<dbReference type="GO" id="GO:0016787">
    <property type="term" value="F:hydrolase activity"/>
    <property type="evidence" value="ECO:0007669"/>
    <property type="project" value="UniProtKB-KW"/>
</dbReference>
<evidence type="ECO:0000313" key="2">
    <source>
        <dbReference type="EMBL" id="MEP0866333.1"/>
    </source>
</evidence>
<dbReference type="InterPro" id="IPR029058">
    <property type="entry name" value="AB_hydrolase_fold"/>
</dbReference>
<dbReference type="InterPro" id="IPR000073">
    <property type="entry name" value="AB_hydrolase_1"/>
</dbReference>
<dbReference type="SUPFAM" id="SSF53474">
    <property type="entry name" value="alpha/beta-Hydrolases"/>
    <property type="match status" value="1"/>
</dbReference>
<reference evidence="2 3" key="1">
    <citation type="submission" date="2022-04" db="EMBL/GenBank/DDBJ databases">
        <title>Positive selection, recombination, and allopatry shape intraspecific diversity of widespread and dominant cyanobacteria.</title>
        <authorList>
            <person name="Wei J."/>
            <person name="Shu W."/>
            <person name="Hu C."/>
        </authorList>
    </citation>
    <scope>NUCLEOTIDE SEQUENCE [LARGE SCALE GENOMIC DNA]</scope>
    <source>
        <strain evidence="2 3">GB2-A5</strain>
    </source>
</reference>
<dbReference type="Gene3D" id="3.40.50.1820">
    <property type="entry name" value="alpha/beta hydrolase"/>
    <property type="match status" value="1"/>
</dbReference>
<name>A0ABV0JSG9_9CYAN</name>
<proteinExistence type="predicted"/>
<protein>
    <submittedName>
        <fullName evidence="2">Alpha/beta hydrolase</fullName>
    </submittedName>
</protein>
<organism evidence="2 3">
    <name type="scientific">Funiculus sociatus GB2-A5</name>
    <dbReference type="NCBI Taxonomy" id="2933946"/>
    <lineage>
        <taxon>Bacteria</taxon>
        <taxon>Bacillati</taxon>
        <taxon>Cyanobacteriota</taxon>
        <taxon>Cyanophyceae</taxon>
        <taxon>Coleofasciculales</taxon>
        <taxon>Coleofasciculaceae</taxon>
        <taxon>Funiculus</taxon>
    </lineage>
</organism>
<evidence type="ECO:0000259" key="1">
    <source>
        <dbReference type="Pfam" id="PF12697"/>
    </source>
</evidence>